<evidence type="ECO:0000256" key="4">
    <source>
        <dbReference type="ARBA" id="ARBA00022692"/>
    </source>
</evidence>
<dbReference type="GO" id="GO:0005886">
    <property type="term" value="C:plasma membrane"/>
    <property type="evidence" value="ECO:0007669"/>
    <property type="project" value="UniProtKB-SubCell"/>
</dbReference>
<keyword evidence="6 7" id="KW-0472">Membrane</keyword>
<protein>
    <submittedName>
        <fullName evidence="8">DoxX family protein</fullName>
    </submittedName>
</protein>
<gene>
    <name evidence="8" type="ORF">BN1047_03261</name>
</gene>
<keyword evidence="4 7" id="KW-0812">Transmembrane</keyword>
<dbReference type="PANTHER" id="PTHR33452">
    <property type="entry name" value="OXIDOREDUCTASE CATD-RELATED"/>
    <property type="match status" value="1"/>
</dbReference>
<reference evidence="8" key="1">
    <citation type="submission" date="2014-05" db="EMBL/GenBank/DDBJ databases">
        <authorList>
            <person name="Urmite Genomes"/>
        </authorList>
    </citation>
    <scope>NUCLEOTIDE SEQUENCE</scope>
    <source>
        <strain evidence="8">DSM 44074</strain>
    </source>
</reference>
<accession>A0AAV2WM87</accession>
<feature type="transmembrane region" description="Helical" evidence="7">
    <location>
        <begin position="61"/>
        <end position="79"/>
    </location>
</feature>
<name>A0AAV2WM87_MYCNE</name>
<proteinExistence type="inferred from homology"/>
<evidence type="ECO:0000256" key="1">
    <source>
        <dbReference type="ARBA" id="ARBA00004651"/>
    </source>
</evidence>
<evidence type="ECO:0000256" key="3">
    <source>
        <dbReference type="ARBA" id="ARBA00022475"/>
    </source>
</evidence>
<sequence>MSISKSTVTTPATPAVDDRLSANAPIVLGVFRILVALMFAMHGTMKLFGFPSGSPSTLGAWPNWWAGVLEIVLGLLIAVGFFSRAAAFVASGMMAVAYFWMHFPEAFWPIDNGGESAALYSFIFALLVFTGPGALSINRR</sequence>
<dbReference type="PANTHER" id="PTHR33452:SF4">
    <property type="entry name" value="BLL4328 PROTEIN"/>
    <property type="match status" value="1"/>
</dbReference>
<dbReference type="EMBL" id="LK021339">
    <property type="protein sequence ID" value="CDQ45366.1"/>
    <property type="molecule type" value="Genomic_DNA"/>
</dbReference>
<feature type="transmembrane region" description="Helical" evidence="7">
    <location>
        <begin position="118"/>
        <end position="137"/>
    </location>
</feature>
<evidence type="ECO:0000313" key="9">
    <source>
        <dbReference type="Proteomes" id="UP000028864"/>
    </source>
</evidence>
<dbReference type="Proteomes" id="UP000028864">
    <property type="component" value="Unassembled WGS sequence"/>
</dbReference>
<feature type="transmembrane region" description="Helical" evidence="7">
    <location>
        <begin position="20"/>
        <end position="41"/>
    </location>
</feature>
<dbReference type="RefSeq" id="WP_051644257.1">
    <property type="nucleotide sequence ID" value="NZ_LK021339.1"/>
</dbReference>
<comment type="subcellular location">
    <subcellularLocation>
        <location evidence="1">Cell membrane</location>
        <topology evidence="1">Multi-pass membrane protein</topology>
    </subcellularLocation>
</comment>
<feature type="transmembrane region" description="Helical" evidence="7">
    <location>
        <begin position="86"/>
        <end position="103"/>
    </location>
</feature>
<dbReference type="Pfam" id="PF07681">
    <property type="entry name" value="DoxX"/>
    <property type="match status" value="1"/>
</dbReference>
<keyword evidence="3" id="KW-1003">Cell membrane</keyword>
<comment type="similarity">
    <text evidence="2">Belongs to the DoxX family.</text>
</comment>
<dbReference type="InterPro" id="IPR051907">
    <property type="entry name" value="DoxX-like_oxidoreductase"/>
</dbReference>
<evidence type="ECO:0000256" key="7">
    <source>
        <dbReference type="SAM" id="Phobius"/>
    </source>
</evidence>
<evidence type="ECO:0000256" key="5">
    <source>
        <dbReference type="ARBA" id="ARBA00022989"/>
    </source>
</evidence>
<dbReference type="AlphaFoldDB" id="A0AAV2WM87"/>
<evidence type="ECO:0000256" key="2">
    <source>
        <dbReference type="ARBA" id="ARBA00006679"/>
    </source>
</evidence>
<keyword evidence="5 7" id="KW-1133">Transmembrane helix</keyword>
<evidence type="ECO:0000313" key="8">
    <source>
        <dbReference type="EMBL" id="CDQ45366.1"/>
    </source>
</evidence>
<organism evidence="8 9">
    <name type="scientific">Mycolicibacterium neoaurum</name>
    <name type="common">Mycobacterium neoaurum</name>
    <dbReference type="NCBI Taxonomy" id="1795"/>
    <lineage>
        <taxon>Bacteria</taxon>
        <taxon>Bacillati</taxon>
        <taxon>Actinomycetota</taxon>
        <taxon>Actinomycetes</taxon>
        <taxon>Mycobacteriales</taxon>
        <taxon>Mycobacteriaceae</taxon>
        <taxon>Mycolicibacterium</taxon>
    </lineage>
</organism>
<reference evidence="8" key="2">
    <citation type="submission" date="2015-09" db="EMBL/GenBank/DDBJ databases">
        <title>Draft genome sequence of Mycobacterium neoaurum DSM 44074.</title>
        <authorList>
            <person name="Croce O."/>
            <person name="Robert C."/>
            <person name="Raoult D."/>
            <person name="Drancourt M."/>
        </authorList>
    </citation>
    <scope>NUCLEOTIDE SEQUENCE</scope>
    <source>
        <strain evidence="8">DSM 44074</strain>
    </source>
</reference>
<evidence type="ECO:0000256" key="6">
    <source>
        <dbReference type="ARBA" id="ARBA00023136"/>
    </source>
</evidence>
<dbReference type="InterPro" id="IPR032808">
    <property type="entry name" value="DoxX"/>
</dbReference>